<accession>A0A1Y2AWL6</accession>
<gene>
    <name evidence="1" type="ORF">BCR39DRAFT_541182</name>
</gene>
<organism evidence="1 2">
    <name type="scientific">Naematelia encephala</name>
    <dbReference type="NCBI Taxonomy" id="71784"/>
    <lineage>
        <taxon>Eukaryota</taxon>
        <taxon>Fungi</taxon>
        <taxon>Dikarya</taxon>
        <taxon>Basidiomycota</taxon>
        <taxon>Agaricomycotina</taxon>
        <taxon>Tremellomycetes</taxon>
        <taxon>Tremellales</taxon>
        <taxon>Naemateliaceae</taxon>
        <taxon>Naematelia</taxon>
    </lineage>
</organism>
<dbReference type="InParanoid" id="A0A1Y2AWL6"/>
<evidence type="ECO:0000313" key="1">
    <source>
        <dbReference type="EMBL" id="ORY26305.1"/>
    </source>
</evidence>
<dbReference type="EMBL" id="MCFC01000048">
    <property type="protein sequence ID" value="ORY26305.1"/>
    <property type="molecule type" value="Genomic_DNA"/>
</dbReference>
<dbReference type="Proteomes" id="UP000193986">
    <property type="component" value="Unassembled WGS sequence"/>
</dbReference>
<reference evidence="1 2" key="1">
    <citation type="submission" date="2016-07" db="EMBL/GenBank/DDBJ databases">
        <title>Pervasive Adenine N6-methylation of Active Genes in Fungi.</title>
        <authorList>
            <consortium name="DOE Joint Genome Institute"/>
            <person name="Mondo S.J."/>
            <person name="Dannebaum R.O."/>
            <person name="Kuo R.C."/>
            <person name="Labutti K."/>
            <person name="Haridas S."/>
            <person name="Kuo A."/>
            <person name="Salamov A."/>
            <person name="Ahrendt S.R."/>
            <person name="Lipzen A."/>
            <person name="Sullivan W."/>
            <person name="Andreopoulos W.B."/>
            <person name="Clum A."/>
            <person name="Lindquist E."/>
            <person name="Daum C."/>
            <person name="Ramamoorthy G.K."/>
            <person name="Gryganskyi A."/>
            <person name="Culley D."/>
            <person name="Magnuson J.K."/>
            <person name="James T.Y."/>
            <person name="O'Malley M.A."/>
            <person name="Stajich J.E."/>
            <person name="Spatafora J.W."/>
            <person name="Visel A."/>
            <person name="Grigoriev I.V."/>
        </authorList>
    </citation>
    <scope>NUCLEOTIDE SEQUENCE [LARGE SCALE GENOMIC DNA]</scope>
    <source>
        <strain evidence="1 2">68-887.2</strain>
    </source>
</reference>
<protein>
    <submittedName>
        <fullName evidence="1">Uncharacterized protein</fullName>
    </submittedName>
</protein>
<name>A0A1Y2AWL6_9TREE</name>
<comment type="caution">
    <text evidence="1">The sequence shown here is derived from an EMBL/GenBank/DDBJ whole genome shotgun (WGS) entry which is preliminary data.</text>
</comment>
<dbReference type="AlphaFoldDB" id="A0A1Y2AWL6"/>
<sequence>MAFYLNLRCDGCREQVMHPDTGSTYTAPVESYIHQDLQGSLPSTITPPMGKSACCYALKADGGAEALLITDVLSRMAPVFPPTYWPVPYLHRRVAMLIVTNPESTVPELIAAVQHLGQALDAIDEWHGYKGCPQMLYLWVIKTAAHEKARIKLTRQTPQDVDAIEGQRRERDEAVEQARAELMALYGERCFVGWMGRLVESWMGLS</sequence>
<proteinExistence type="predicted"/>
<evidence type="ECO:0000313" key="2">
    <source>
        <dbReference type="Proteomes" id="UP000193986"/>
    </source>
</evidence>
<keyword evidence="2" id="KW-1185">Reference proteome</keyword>